<dbReference type="Pfam" id="PF21671">
    <property type="entry name" value="CPL1-like"/>
    <property type="match status" value="1"/>
</dbReference>
<feature type="signal peptide" evidence="1">
    <location>
        <begin position="1"/>
        <end position="23"/>
    </location>
</feature>
<evidence type="ECO:0000256" key="1">
    <source>
        <dbReference type="SAM" id="SignalP"/>
    </source>
</evidence>
<keyword evidence="4" id="KW-1185">Reference proteome</keyword>
<dbReference type="PANTHER" id="PTHR35192:SF2">
    <property type="entry name" value="APPLE DOMAIN-CONTAINING PROTEIN"/>
    <property type="match status" value="1"/>
</dbReference>
<organism evidence="3 4">
    <name type="scientific">Mycena rosella</name>
    <name type="common">Pink bonnet</name>
    <name type="synonym">Agaricus rosellus</name>
    <dbReference type="NCBI Taxonomy" id="1033263"/>
    <lineage>
        <taxon>Eukaryota</taxon>
        <taxon>Fungi</taxon>
        <taxon>Dikarya</taxon>
        <taxon>Basidiomycota</taxon>
        <taxon>Agaricomycotina</taxon>
        <taxon>Agaricomycetes</taxon>
        <taxon>Agaricomycetidae</taxon>
        <taxon>Agaricales</taxon>
        <taxon>Marasmiineae</taxon>
        <taxon>Mycenaceae</taxon>
        <taxon>Mycena</taxon>
    </lineage>
</organism>
<name>A0AAD7GVF2_MYCRO</name>
<feature type="chain" id="PRO_5042169366" description="Protein CPL1-like domain-containing protein" evidence="1">
    <location>
        <begin position="24"/>
        <end position="259"/>
    </location>
</feature>
<gene>
    <name evidence="3" type="ORF">B0H17DRAFT_1035981</name>
</gene>
<reference evidence="3" key="1">
    <citation type="submission" date="2023-03" db="EMBL/GenBank/DDBJ databases">
        <title>Massive genome expansion in bonnet fungi (Mycena s.s.) driven by repeated elements and novel gene families across ecological guilds.</title>
        <authorList>
            <consortium name="Lawrence Berkeley National Laboratory"/>
            <person name="Harder C.B."/>
            <person name="Miyauchi S."/>
            <person name="Viragh M."/>
            <person name="Kuo A."/>
            <person name="Thoen E."/>
            <person name="Andreopoulos B."/>
            <person name="Lu D."/>
            <person name="Skrede I."/>
            <person name="Drula E."/>
            <person name="Henrissat B."/>
            <person name="Morin E."/>
            <person name="Kohler A."/>
            <person name="Barry K."/>
            <person name="LaButti K."/>
            <person name="Morin E."/>
            <person name="Salamov A."/>
            <person name="Lipzen A."/>
            <person name="Mereny Z."/>
            <person name="Hegedus B."/>
            <person name="Baldrian P."/>
            <person name="Stursova M."/>
            <person name="Weitz H."/>
            <person name="Taylor A."/>
            <person name="Grigoriev I.V."/>
            <person name="Nagy L.G."/>
            <person name="Martin F."/>
            <person name="Kauserud H."/>
        </authorList>
    </citation>
    <scope>NUCLEOTIDE SEQUENCE</scope>
    <source>
        <strain evidence="3">CBHHK067</strain>
    </source>
</reference>
<proteinExistence type="predicted"/>
<accession>A0AAD7GVF2</accession>
<dbReference type="Proteomes" id="UP001221757">
    <property type="component" value="Unassembled WGS sequence"/>
</dbReference>
<evidence type="ECO:0000259" key="2">
    <source>
        <dbReference type="Pfam" id="PF21671"/>
    </source>
</evidence>
<protein>
    <recommendedName>
        <fullName evidence="2">Protein CPL1-like domain-containing protein</fullName>
    </recommendedName>
</protein>
<evidence type="ECO:0000313" key="3">
    <source>
        <dbReference type="EMBL" id="KAJ7706166.1"/>
    </source>
</evidence>
<dbReference type="AlphaFoldDB" id="A0AAD7GVF2"/>
<comment type="caution">
    <text evidence="3">The sequence shown here is derived from an EMBL/GenBank/DDBJ whole genome shotgun (WGS) entry which is preliminary data.</text>
</comment>
<sequence>MTLITRLGAALIVLAAALPFAAATAVSETSCKSNEFWYEAKSCCLPHGGPPSPPAPPKGHDCPPSNYYWNSNQGCCSPRSPPPPNNPPPQCKAGWSWYSSLHMCMPDAPTPPSSPPSQPSAGHGWKRHAHKRSFPLCPTGLDACPISGLSASDFECIDTAVELESCGGCASLGQGEDCTAIKGAWNVGCEQGRCAGMFIHVPIPLEQHPERFIHSLHLHVWFQACPGWSELRPTLRTKIRELETPTPHPSTYLTVTVIS</sequence>
<dbReference type="InterPro" id="IPR048661">
    <property type="entry name" value="CPL1-like"/>
</dbReference>
<keyword evidence="1" id="KW-0732">Signal</keyword>
<feature type="domain" description="Protein CPL1-like" evidence="2">
    <location>
        <begin position="154"/>
        <end position="195"/>
    </location>
</feature>
<evidence type="ECO:0000313" key="4">
    <source>
        <dbReference type="Proteomes" id="UP001221757"/>
    </source>
</evidence>
<dbReference type="PANTHER" id="PTHR35192">
    <property type="entry name" value="PROTEIN, PUTATIVE-RELATED"/>
    <property type="match status" value="1"/>
</dbReference>
<dbReference type="EMBL" id="JARKIE010000007">
    <property type="protein sequence ID" value="KAJ7706166.1"/>
    <property type="molecule type" value="Genomic_DNA"/>
</dbReference>
<dbReference type="InterPro" id="IPR038955">
    <property type="entry name" value="PriA/CPL1_fungi"/>
</dbReference>